<evidence type="ECO:0000313" key="8">
    <source>
        <dbReference type="EMBL" id="STF95958.1"/>
    </source>
</evidence>
<evidence type="ECO:0000256" key="1">
    <source>
        <dbReference type="ARBA" id="ARBA00004429"/>
    </source>
</evidence>
<name>A0A376MEH6_ECOLX</name>
<comment type="subcellular location">
    <subcellularLocation>
        <location evidence="1">Cell inner membrane</location>
        <topology evidence="1">Multi-pass membrane protein</topology>
    </subcellularLocation>
</comment>
<evidence type="ECO:0000256" key="7">
    <source>
        <dbReference type="SAM" id="Phobius"/>
    </source>
</evidence>
<dbReference type="InterPro" id="IPR001851">
    <property type="entry name" value="ABC_transp_permease"/>
</dbReference>
<dbReference type="CDD" id="cd06579">
    <property type="entry name" value="TM_PBP1_transp_AraH_like"/>
    <property type="match status" value="1"/>
</dbReference>
<gene>
    <name evidence="8" type="primary">ytfT</name>
    <name evidence="8" type="ORF">NCTC7927_04911</name>
</gene>
<evidence type="ECO:0000256" key="3">
    <source>
        <dbReference type="ARBA" id="ARBA00022475"/>
    </source>
</evidence>
<dbReference type="Pfam" id="PF02653">
    <property type="entry name" value="BPD_transp_2"/>
    <property type="match status" value="2"/>
</dbReference>
<dbReference type="AlphaFoldDB" id="A0A376MEH6"/>
<evidence type="ECO:0000256" key="4">
    <source>
        <dbReference type="ARBA" id="ARBA00022692"/>
    </source>
</evidence>
<feature type="transmembrane region" description="Helical" evidence="7">
    <location>
        <begin position="174"/>
        <end position="194"/>
    </location>
</feature>
<proteinExistence type="inferred from homology"/>
<dbReference type="PANTHER" id="PTHR32196:SF19">
    <property type="entry name" value="GALACTOFURANOSE TRANSPORTER PERMEASE PROTEIN YTFT"/>
    <property type="match status" value="1"/>
</dbReference>
<keyword evidence="6 7" id="KW-0472">Membrane</keyword>
<sequence>MPQSLPDTTPPKRRFRWPTGMPQLVALLLVLLVDSLVAPHFWQVALQDGRLFGSPIDILNRAAPVALLAIGMTLVIATGGIDLSVGAVMAIAGATTAAMTVAGFSLPIVLLSALGTGILAGLWNGILVAILKIQPFVATLILMVAGRGVAQLITSGQIVTFNSPDLSWFGSGSLLFLPTPVIIAVLTLLLFWLLTRKTALGMFIEAVGINIRAAKNAGVNTRIIVMLTYVLSGLCAAIAGIIVAADIRGADANNAGLWLELDAILAVVIGIFLAHRTRFGNQVYAIGGNTTSANLMGISTRSTTIRIYMLSTGLATLAGIVFSIYTQAGYALAGVGVELDAIASVVIGGTLLSGGVGTVLGTLFGVAIQGLIQTYINFDGTLSSWWTKIAIGILLFIFIALQRGLTVLWENRQSSPVTRVNIAQQ</sequence>
<evidence type="ECO:0000256" key="5">
    <source>
        <dbReference type="ARBA" id="ARBA00022989"/>
    </source>
</evidence>
<dbReference type="EMBL" id="UGAK01000003">
    <property type="protein sequence ID" value="STF95958.1"/>
    <property type="molecule type" value="Genomic_DNA"/>
</dbReference>
<evidence type="ECO:0000313" key="9">
    <source>
        <dbReference type="Proteomes" id="UP000254043"/>
    </source>
</evidence>
<reference evidence="8 9" key="1">
    <citation type="submission" date="2018-06" db="EMBL/GenBank/DDBJ databases">
        <authorList>
            <consortium name="Pathogen Informatics"/>
            <person name="Doyle S."/>
        </authorList>
    </citation>
    <scope>NUCLEOTIDE SEQUENCE [LARGE SCALE GENOMIC DNA]</scope>
    <source>
        <strain evidence="8 9">NCTC7927</strain>
    </source>
</reference>
<feature type="transmembrane region" description="Helical" evidence="7">
    <location>
        <begin position="63"/>
        <end position="92"/>
    </location>
</feature>
<dbReference type="PANTHER" id="PTHR32196">
    <property type="entry name" value="ABC TRANSPORTER PERMEASE PROTEIN YPHD-RELATED-RELATED"/>
    <property type="match status" value="1"/>
</dbReference>
<keyword evidence="4 7" id="KW-0812">Transmembrane</keyword>
<accession>A0A376MEH6</accession>
<feature type="transmembrane region" description="Helical" evidence="7">
    <location>
        <begin position="305"/>
        <end position="325"/>
    </location>
</feature>
<feature type="transmembrane region" description="Helical" evidence="7">
    <location>
        <begin position="20"/>
        <end position="42"/>
    </location>
</feature>
<organism evidence="8 9">
    <name type="scientific">Escherichia coli</name>
    <dbReference type="NCBI Taxonomy" id="562"/>
    <lineage>
        <taxon>Bacteria</taxon>
        <taxon>Pseudomonadati</taxon>
        <taxon>Pseudomonadota</taxon>
        <taxon>Gammaproteobacteria</taxon>
        <taxon>Enterobacterales</taxon>
        <taxon>Enterobacteriaceae</taxon>
        <taxon>Escherichia</taxon>
    </lineage>
</organism>
<feature type="transmembrane region" description="Helical" evidence="7">
    <location>
        <begin position="345"/>
        <end position="368"/>
    </location>
</feature>
<dbReference type="GO" id="GO:0005886">
    <property type="term" value="C:plasma membrane"/>
    <property type="evidence" value="ECO:0007669"/>
    <property type="project" value="UniProtKB-SubCell"/>
</dbReference>
<evidence type="ECO:0000256" key="2">
    <source>
        <dbReference type="ARBA" id="ARBA00007942"/>
    </source>
</evidence>
<evidence type="ECO:0000256" key="6">
    <source>
        <dbReference type="ARBA" id="ARBA00023136"/>
    </source>
</evidence>
<feature type="transmembrane region" description="Helical" evidence="7">
    <location>
        <begin position="389"/>
        <end position="409"/>
    </location>
</feature>
<dbReference type="GO" id="GO:0022857">
    <property type="term" value="F:transmembrane transporter activity"/>
    <property type="evidence" value="ECO:0007669"/>
    <property type="project" value="InterPro"/>
</dbReference>
<feature type="transmembrane region" description="Helical" evidence="7">
    <location>
        <begin position="257"/>
        <end position="274"/>
    </location>
</feature>
<comment type="similarity">
    <text evidence="2">Belongs to the binding-protein-dependent transport system permease family. AraH/RbsC subfamily.</text>
</comment>
<protein>
    <submittedName>
        <fullName evidence="8">Putative sugar ABC transporter membrane protein</fullName>
    </submittedName>
</protein>
<feature type="transmembrane region" description="Helical" evidence="7">
    <location>
        <begin position="104"/>
        <end position="123"/>
    </location>
</feature>
<feature type="transmembrane region" description="Helical" evidence="7">
    <location>
        <begin position="135"/>
        <end position="154"/>
    </location>
</feature>
<feature type="transmembrane region" description="Helical" evidence="7">
    <location>
        <begin position="223"/>
        <end position="245"/>
    </location>
</feature>
<keyword evidence="3" id="KW-1003">Cell membrane</keyword>
<keyword evidence="5 7" id="KW-1133">Transmembrane helix</keyword>
<dbReference type="Proteomes" id="UP000254043">
    <property type="component" value="Unassembled WGS sequence"/>
</dbReference>